<evidence type="ECO:0000313" key="10">
    <source>
        <dbReference type="Proteomes" id="UP000190198"/>
    </source>
</evidence>
<dbReference type="GO" id="GO:0003677">
    <property type="term" value="F:DNA binding"/>
    <property type="evidence" value="ECO:0007669"/>
    <property type="project" value="InterPro"/>
</dbReference>
<dbReference type="AlphaFoldDB" id="A0A1T2KYV3"/>
<reference evidence="9 10" key="1">
    <citation type="submission" date="2016-11" db="EMBL/GenBank/DDBJ databases">
        <title>Mixed transmission modes and dynamic genome evolution in an obligate animal-bacterial symbiosis.</title>
        <authorList>
            <person name="Russell S.L."/>
            <person name="Corbett-Detig R.B."/>
            <person name="Cavanaugh C.M."/>
        </authorList>
    </citation>
    <scope>NUCLEOTIDE SEQUENCE [LARGE SCALE GENOMIC DNA]</scope>
    <source>
        <strain evidence="9">Sp-SM6</strain>
    </source>
</reference>
<dbReference type="SUPFAM" id="SSF53335">
    <property type="entry name" value="S-adenosyl-L-methionine-dependent methyltransferases"/>
    <property type="match status" value="1"/>
</dbReference>
<feature type="non-terminal residue" evidence="9">
    <location>
        <position position="1"/>
    </location>
</feature>
<dbReference type="OrthoDB" id="9784823at2"/>
<protein>
    <recommendedName>
        <fullName evidence="2">site-specific DNA-methyltransferase (adenine-specific)</fullName>
        <ecNumber evidence="2">2.1.1.72</ecNumber>
    </recommendedName>
</protein>
<dbReference type="Pfam" id="PF02384">
    <property type="entry name" value="N6_Mtase"/>
    <property type="match status" value="1"/>
</dbReference>
<keyword evidence="5" id="KW-0949">S-adenosyl-L-methionine</keyword>
<dbReference type="Gene3D" id="3.40.50.150">
    <property type="entry name" value="Vaccinia Virus protein VP39"/>
    <property type="match status" value="1"/>
</dbReference>
<dbReference type="InterPro" id="IPR002052">
    <property type="entry name" value="DNA_methylase_N6_adenine_CS"/>
</dbReference>
<evidence type="ECO:0000256" key="4">
    <source>
        <dbReference type="ARBA" id="ARBA00022679"/>
    </source>
</evidence>
<name>A0A1T2KYV3_9GAMM</name>
<dbReference type="InterPro" id="IPR051537">
    <property type="entry name" value="DNA_Adenine_Mtase"/>
</dbReference>
<evidence type="ECO:0000313" key="9">
    <source>
        <dbReference type="EMBL" id="OOZ37964.1"/>
    </source>
</evidence>
<keyword evidence="10" id="KW-1185">Reference proteome</keyword>
<dbReference type="GO" id="GO:0032259">
    <property type="term" value="P:methylation"/>
    <property type="evidence" value="ECO:0007669"/>
    <property type="project" value="UniProtKB-KW"/>
</dbReference>
<dbReference type="RefSeq" id="WP_153039644.1">
    <property type="nucleotide sequence ID" value="NZ_MPRK01000246.1"/>
</dbReference>
<dbReference type="GO" id="GO:0009007">
    <property type="term" value="F:site-specific DNA-methyltransferase (adenine-specific) activity"/>
    <property type="evidence" value="ECO:0007669"/>
    <property type="project" value="UniProtKB-EC"/>
</dbReference>
<evidence type="ECO:0000256" key="7">
    <source>
        <dbReference type="ARBA" id="ARBA00047942"/>
    </source>
</evidence>
<comment type="similarity">
    <text evidence="1">Belongs to the N(4)/N(6)-methyltransferase family.</text>
</comment>
<evidence type="ECO:0000256" key="6">
    <source>
        <dbReference type="ARBA" id="ARBA00022747"/>
    </source>
</evidence>
<keyword evidence="9" id="KW-0540">Nuclease</keyword>
<evidence type="ECO:0000256" key="1">
    <source>
        <dbReference type="ARBA" id="ARBA00006594"/>
    </source>
</evidence>
<proteinExistence type="inferred from homology"/>
<keyword evidence="9" id="KW-0378">Hydrolase</keyword>
<accession>A0A1T2KYV3</accession>
<dbReference type="PANTHER" id="PTHR42933:SF3">
    <property type="entry name" value="TYPE I RESTRICTION ENZYME MJAVIII METHYLASE SUBUNIT"/>
    <property type="match status" value="1"/>
</dbReference>
<evidence type="ECO:0000256" key="5">
    <source>
        <dbReference type="ARBA" id="ARBA00022691"/>
    </source>
</evidence>
<evidence type="ECO:0000256" key="3">
    <source>
        <dbReference type="ARBA" id="ARBA00022603"/>
    </source>
</evidence>
<comment type="caution">
    <text evidence="9">The sequence shown here is derived from an EMBL/GenBank/DDBJ whole genome shotgun (WGS) entry which is preliminary data.</text>
</comment>
<dbReference type="GO" id="GO:0009307">
    <property type="term" value="P:DNA restriction-modification system"/>
    <property type="evidence" value="ECO:0007669"/>
    <property type="project" value="UniProtKB-KW"/>
</dbReference>
<feature type="domain" description="DNA methylase adenine-specific" evidence="8">
    <location>
        <begin position="6"/>
        <end position="176"/>
    </location>
</feature>
<keyword evidence="9" id="KW-0255">Endonuclease</keyword>
<comment type="catalytic activity">
    <reaction evidence="7">
        <text>a 2'-deoxyadenosine in DNA + S-adenosyl-L-methionine = an N(6)-methyl-2'-deoxyadenosine in DNA + S-adenosyl-L-homocysteine + H(+)</text>
        <dbReference type="Rhea" id="RHEA:15197"/>
        <dbReference type="Rhea" id="RHEA-COMP:12418"/>
        <dbReference type="Rhea" id="RHEA-COMP:12419"/>
        <dbReference type="ChEBI" id="CHEBI:15378"/>
        <dbReference type="ChEBI" id="CHEBI:57856"/>
        <dbReference type="ChEBI" id="CHEBI:59789"/>
        <dbReference type="ChEBI" id="CHEBI:90615"/>
        <dbReference type="ChEBI" id="CHEBI:90616"/>
        <dbReference type="EC" id="2.1.1.72"/>
    </reaction>
</comment>
<keyword evidence="3" id="KW-0489">Methyltransferase</keyword>
<evidence type="ECO:0000256" key="2">
    <source>
        <dbReference type="ARBA" id="ARBA00011900"/>
    </source>
</evidence>
<dbReference type="InterPro" id="IPR003356">
    <property type="entry name" value="DNA_methylase_A-5"/>
</dbReference>
<evidence type="ECO:0000259" key="8">
    <source>
        <dbReference type="Pfam" id="PF02384"/>
    </source>
</evidence>
<keyword evidence="4" id="KW-0808">Transferase</keyword>
<dbReference type="EMBL" id="MPRK01000246">
    <property type="protein sequence ID" value="OOZ37964.1"/>
    <property type="molecule type" value="Genomic_DNA"/>
</dbReference>
<gene>
    <name evidence="9" type="ORF">BOW52_09775</name>
</gene>
<sequence length="390" mass="44479">RDLSKNIRQGSTLSNDQFADERFHYCLSNPPFGKKWEKDKKAVDTEHKEKGELGRFGPGLPKISDGSMLFLMHLASKLELPINGGAASGESEIRRWLLENDLVGAIIALPTDLFFRTNIATYLWILSNKKLEERKGKVQLSNATSLWTPIKNEGNKRRIVSDEQRHQILDIYAAGETDELSRMLDYRTFGYRRIKVLRPLRMKLVLDEAGLARLEADATWGKLTPSHQDFWLEVLKPLMGQTQPYLWSETFAKETIKSDDAKALKVKANKTFITALINAFGHKDPQADPVTDGKGELVPDTVLTDYENVPYLESIQDYFASEVLPHVPDAYIDESFIDENDKQLGRVGYEINFNRFFYQYQPPRKLHDIDADLKQVEAEIADLLAEVASE</sequence>
<organism evidence="9 10">
    <name type="scientific">Solemya elarraichensis gill symbiont</name>
    <dbReference type="NCBI Taxonomy" id="1918949"/>
    <lineage>
        <taxon>Bacteria</taxon>
        <taxon>Pseudomonadati</taxon>
        <taxon>Pseudomonadota</taxon>
        <taxon>Gammaproteobacteria</taxon>
        <taxon>sulfur-oxidizing symbionts</taxon>
    </lineage>
</organism>
<dbReference type="InterPro" id="IPR029063">
    <property type="entry name" value="SAM-dependent_MTases_sf"/>
</dbReference>
<dbReference type="EC" id="2.1.1.72" evidence="2"/>
<dbReference type="PROSITE" id="PS00092">
    <property type="entry name" value="N6_MTASE"/>
    <property type="match status" value="1"/>
</dbReference>
<dbReference type="GO" id="GO:0008170">
    <property type="term" value="F:N-methyltransferase activity"/>
    <property type="evidence" value="ECO:0007669"/>
    <property type="project" value="InterPro"/>
</dbReference>
<dbReference type="Proteomes" id="UP000190198">
    <property type="component" value="Unassembled WGS sequence"/>
</dbReference>
<keyword evidence="6" id="KW-0680">Restriction system</keyword>
<dbReference type="GO" id="GO:0004519">
    <property type="term" value="F:endonuclease activity"/>
    <property type="evidence" value="ECO:0007669"/>
    <property type="project" value="UniProtKB-KW"/>
</dbReference>
<dbReference type="PANTHER" id="PTHR42933">
    <property type="entry name" value="SLR6095 PROTEIN"/>
    <property type="match status" value="1"/>
</dbReference>